<keyword evidence="4" id="KW-0788">Thiol protease</keyword>
<reference evidence="8" key="1">
    <citation type="submission" date="2021-06" db="EMBL/GenBank/DDBJ databases">
        <authorList>
            <person name="Kallberg Y."/>
            <person name="Tangrot J."/>
            <person name="Rosling A."/>
        </authorList>
    </citation>
    <scope>NUCLEOTIDE SEQUENCE</scope>
    <source>
        <strain evidence="8">MA453B</strain>
    </source>
</reference>
<evidence type="ECO:0000256" key="6">
    <source>
        <dbReference type="PROSITE-ProRule" id="PRU00239"/>
    </source>
</evidence>
<evidence type="ECO:0000313" key="8">
    <source>
        <dbReference type="EMBL" id="CAG8735329.1"/>
    </source>
</evidence>
<protein>
    <submittedName>
        <fullName evidence="8">5579_t:CDS:1</fullName>
    </submittedName>
</protein>
<feature type="domain" description="Calpain catalytic" evidence="7">
    <location>
        <begin position="228"/>
        <end position="311"/>
    </location>
</feature>
<dbReference type="PANTHER" id="PTHR10183:SF379">
    <property type="entry name" value="CALPAIN-5"/>
    <property type="match status" value="1"/>
</dbReference>
<dbReference type="SUPFAM" id="SSF54001">
    <property type="entry name" value="Cysteine proteinases"/>
    <property type="match status" value="1"/>
</dbReference>
<evidence type="ECO:0000256" key="5">
    <source>
        <dbReference type="PIRSR" id="PIRSR622684-1"/>
    </source>
</evidence>
<evidence type="ECO:0000313" key="9">
    <source>
        <dbReference type="Proteomes" id="UP000789405"/>
    </source>
</evidence>
<dbReference type="InterPro" id="IPR001300">
    <property type="entry name" value="Peptidase_C2_calpain_cat"/>
</dbReference>
<dbReference type="InterPro" id="IPR038765">
    <property type="entry name" value="Papain-like_cys_pep_sf"/>
</dbReference>
<name>A0A9N9IGM4_9GLOM</name>
<evidence type="ECO:0000256" key="1">
    <source>
        <dbReference type="ARBA" id="ARBA00007623"/>
    </source>
</evidence>
<dbReference type="Pfam" id="PF00648">
    <property type="entry name" value="Peptidase_C2"/>
    <property type="match status" value="1"/>
</dbReference>
<comment type="caution">
    <text evidence="8">The sequence shown here is derived from an EMBL/GenBank/DDBJ whole genome shotgun (WGS) entry which is preliminary data.</text>
</comment>
<dbReference type="GO" id="GO:0004198">
    <property type="term" value="F:calcium-dependent cysteine-type endopeptidase activity"/>
    <property type="evidence" value="ECO:0007669"/>
    <property type="project" value="InterPro"/>
</dbReference>
<comment type="similarity">
    <text evidence="1">Belongs to the peptidase C2 family.</text>
</comment>
<dbReference type="EMBL" id="CAJVPY010012612">
    <property type="protein sequence ID" value="CAG8735329.1"/>
    <property type="molecule type" value="Genomic_DNA"/>
</dbReference>
<organism evidence="8 9">
    <name type="scientific">Dentiscutata erythropus</name>
    <dbReference type="NCBI Taxonomy" id="1348616"/>
    <lineage>
        <taxon>Eukaryota</taxon>
        <taxon>Fungi</taxon>
        <taxon>Fungi incertae sedis</taxon>
        <taxon>Mucoromycota</taxon>
        <taxon>Glomeromycotina</taxon>
        <taxon>Glomeromycetes</taxon>
        <taxon>Diversisporales</taxon>
        <taxon>Gigasporaceae</taxon>
        <taxon>Dentiscutata</taxon>
    </lineage>
</organism>
<evidence type="ECO:0000259" key="7">
    <source>
        <dbReference type="PROSITE" id="PS50203"/>
    </source>
</evidence>
<proteinExistence type="inferred from homology"/>
<evidence type="ECO:0000256" key="4">
    <source>
        <dbReference type="ARBA" id="ARBA00022807"/>
    </source>
</evidence>
<dbReference type="Proteomes" id="UP000789405">
    <property type="component" value="Unassembled WGS sequence"/>
</dbReference>
<dbReference type="OrthoDB" id="424753at2759"/>
<dbReference type="AlphaFoldDB" id="A0A9N9IGM4"/>
<accession>A0A9N9IGM4</accession>
<dbReference type="PROSITE" id="PS50203">
    <property type="entry name" value="CALPAIN_CAT"/>
    <property type="match status" value="1"/>
</dbReference>
<keyword evidence="9" id="KW-1185">Reference proteome</keyword>
<evidence type="ECO:0000256" key="2">
    <source>
        <dbReference type="ARBA" id="ARBA00022670"/>
    </source>
</evidence>
<dbReference type="Gene3D" id="3.90.70.10">
    <property type="entry name" value="Cysteine proteinases"/>
    <property type="match status" value="1"/>
</dbReference>
<dbReference type="PANTHER" id="PTHR10183">
    <property type="entry name" value="CALPAIN"/>
    <property type="match status" value="1"/>
</dbReference>
<dbReference type="SMART" id="SM00230">
    <property type="entry name" value="CysPc"/>
    <property type="match status" value="1"/>
</dbReference>
<feature type="active site" evidence="5">
    <location>
        <position position="233"/>
    </location>
</feature>
<dbReference type="GO" id="GO:0006508">
    <property type="term" value="P:proteolysis"/>
    <property type="evidence" value="ECO:0007669"/>
    <property type="project" value="UniProtKB-KW"/>
</dbReference>
<keyword evidence="3" id="KW-0378">Hydrolase</keyword>
<keyword evidence="2" id="KW-0645">Protease</keyword>
<comment type="caution">
    <text evidence="6">Lacks conserved residue(s) required for the propagation of feature annotation.</text>
</comment>
<feature type="active site" evidence="5">
    <location>
        <position position="253"/>
    </location>
</feature>
<gene>
    <name evidence="8" type="ORF">DERYTH_LOCUS15491</name>
</gene>
<evidence type="ECO:0000256" key="3">
    <source>
        <dbReference type="ARBA" id="ARBA00022801"/>
    </source>
</evidence>
<dbReference type="InterPro" id="IPR022684">
    <property type="entry name" value="Calpain_cysteine_protease"/>
</dbReference>
<sequence length="503" mass="57250">MATDDLISKWKRNEDTNTVFFGSNRNDIIQKIRTRVINQGSEFTDNEWNIKERPLKAFYKKHDRPSLSTFFKYDPKMTISKRIPNQNRRFCAGVRGCTSPDDVKQAAQVEGLINSIAVEYNENLGKSWIGTVVDDYLFYNSNSNELVFRMSNLGFASRKGICQNSLYYESIDGNWPSLALTSLGGIDIQGDIKSWDSIYSIINGRKIFTCINGETKKPEIMSHVGADGLVGNHVYTILRAVNFHSNMLVKIRNPWANTEWKGRWADSDPIWWPWTNKGTLTRINELEYSFGNDGTFFMEYRDILSNFYQIDGREYPLTVDRMNQPDLSTIELTFLGQHPNNWISLVSGSGRDGLGSYIIEQGQHNLSSKTITFIKRYINCNGNAVWHYQGQYSHKMFYGNWGTPSQPDLGKFIIRRDQLSIDLTVQRNPAGGNTIFGSNGIDKAGKFTIQGHISANGSVNFTKQYDAAHSWIYNGLMRKSEMWGTWGNNNGVSLCGKTCNLTK</sequence>